<evidence type="ECO:0000313" key="3">
    <source>
        <dbReference type="Proteomes" id="UP000256601"/>
    </source>
</evidence>
<dbReference type="EMBL" id="KZ859133">
    <property type="protein sequence ID" value="RDW22930.1"/>
    <property type="molecule type" value="Genomic_DNA"/>
</dbReference>
<dbReference type="Proteomes" id="UP000256601">
    <property type="component" value="Unassembled WGS sequence"/>
</dbReference>
<sequence length="113" mass="13340">YIDYKTLKKLIRVGTERSENPTESDFKEFQECLDNNALKVEDFFNKRFDVYSGDLAVLEKRHPVSSIGDLDEDGCVELRDTLIELKTHLRKLGWYAEVNRRGFRKILKKLDKK</sequence>
<reference evidence="2 3" key="1">
    <citation type="submission" date="2018-07" db="EMBL/GenBank/DDBJ databases">
        <title>Draft Genome Assemblies for Five Robust Yarrowia lipolytica Strains Exhibiting High Lipid Production and Pentose Sugar Utilization and Sugar Alcohol Secretion from Undetoxified Lignocellulosic Biomass Hydrolysates.</title>
        <authorList>
            <consortium name="DOE Joint Genome Institute"/>
            <person name="Walker C."/>
            <person name="Ryu S."/>
            <person name="Na H."/>
            <person name="Zane M."/>
            <person name="LaButti K."/>
            <person name="Lipzen A."/>
            <person name="Haridas S."/>
            <person name="Barry K."/>
            <person name="Grigoriev I.V."/>
            <person name="Quarterman J."/>
            <person name="Slininger P."/>
            <person name="Dien B."/>
            <person name="Trinh C.T."/>
        </authorList>
    </citation>
    <scope>NUCLEOTIDE SEQUENCE [LARGE SCALE GENOMIC DNA]</scope>
    <source>
        <strain evidence="2 3">YB392</strain>
    </source>
</reference>
<dbReference type="Pfam" id="PF03105">
    <property type="entry name" value="SPX"/>
    <property type="match status" value="1"/>
</dbReference>
<dbReference type="PROSITE" id="PS51382">
    <property type="entry name" value="SPX"/>
    <property type="match status" value="1"/>
</dbReference>
<protein>
    <submittedName>
        <fullName evidence="2">Putative ankyrin repeat protein</fullName>
    </submittedName>
</protein>
<proteinExistence type="predicted"/>
<organism evidence="2 3">
    <name type="scientific">Yarrowia lipolytica</name>
    <name type="common">Candida lipolytica</name>
    <dbReference type="NCBI Taxonomy" id="4952"/>
    <lineage>
        <taxon>Eukaryota</taxon>
        <taxon>Fungi</taxon>
        <taxon>Dikarya</taxon>
        <taxon>Ascomycota</taxon>
        <taxon>Saccharomycotina</taxon>
        <taxon>Dipodascomycetes</taxon>
        <taxon>Dipodascales</taxon>
        <taxon>Dipodascales incertae sedis</taxon>
        <taxon>Yarrowia</taxon>
    </lineage>
</organism>
<dbReference type="AlphaFoldDB" id="A0A371BZ52"/>
<evidence type="ECO:0000259" key="1">
    <source>
        <dbReference type="PROSITE" id="PS51382"/>
    </source>
</evidence>
<feature type="non-terminal residue" evidence="2">
    <location>
        <position position="113"/>
    </location>
</feature>
<feature type="domain" description="SPX" evidence="1">
    <location>
        <begin position="1"/>
        <end position="113"/>
    </location>
</feature>
<gene>
    <name evidence="2" type="ORF">B0I71DRAFT_74505</name>
</gene>
<dbReference type="VEuPathDB" id="FungiDB:YALI1_E38859g"/>
<name>A0A371BZ52_YARLL</name>
<evidence type="ECO:0000313" key="2">
    <source>
        <dbReference type="EMBL" id="RDW22930.1"/>
    </source>
</evidence>
<accession>A0A371BZ52</accession>
<dbReference type="InterPro" id="IPR004331">
    <property type="entry name" value="SPX_dom"/>
</dbReference>
<feature type="non-terminal residue" evidence="2">
    <location>
        <position position="1"/>
    </location>
</feature>